<keyword evidence="2" id="KW-1185">Reference proteome</keyword>
<evidence type="ECO:0000313" key="2">
    <source>
        <dbReference type="Proteomes" id="UP001597478"/>
    </source>
</evidence>
<dbReference type="EMBL" id="JBHUOF010000004">
    <property type="protein sequence ID" value="MFD2798523.1"/>
    <property type="molecule type" value="Genomic_DNA"/>
</dbReference>
<name>A0ABW5W3L5_9PSEU</name>
<comment type="caution">
    <text evidence="1">The sequence shown here is derived from an EMBL/GenBank/DDBJ whole genome shotgun (WGS) entry which is preliminary data.</text>
</comment>
<dbReference type="RefSeq" id="WP_377389442.1">
    <property type="nucleotide sequence ID" value="NZ_JBHSAN010000017.1"/>
</dbReference>
<protein>
    <recommendedName>
        <fullName evidence="3">Secreted protein</fullName>
    </recommendedName>
</protein>
<evidence type="ECO:0008006" key="3">
    <source>
        <dbReference type="Google" id="ProtNLM"/>
    </source>
</evidence>
<evidence type="ECO:0000313" key="1">
    <source>
        <dbReference type="EMBL" id="MFD2798523.1"/>
    </source>
</evidence>
<dbReference type="Proteomes" id="UP001597478">
    <property type="component" value="Unassembled WGS sequence"/>
</dbReference>
<sequence>MGGLLIVSGLRAQLVGRALGGVLLGVELPHQLLGQGQLCLRVGQRGVRLLEGGPGPVDDVLLGGEVVLVLDLLLGIPVRGLLGLFLSGRACPGEGPWRRSG</sequence>
<reference evidence="2" key="1">
    <citation type="journal article" date="2019" name="Int. J. Syst. Evol. Microbiol.">
        <title>The Global Catalogue of Microorganisms (GCM) 10K type strain sequencing project: providing services to taxonomists for standard genome sequencing and annotation.</title>
        <authorList>
            <consortium name="The Broad Institute Genomics Platform"/>
            <consortium name="The Broad Institute Genome Sequencing Center for Infectious Disease"/>
            <person name="Wu L."/>
            <person name="Ma J."/>
        </authorList>
    </citation>
    <scope>NUCLEOTIDE SEQUENCE [LARGE SCALE GENOMIC DNA]</scope>
    <source>
        <strain evidence="2">IBRC-M 10906</strain>
    </source>
</reference>
<gene>
    <name evidence="1" type="ORF">ACFS2C_03855</name>
</gene>
<proteinExistence type="predicted"/>
<organism evidence="1 2">
    <name type="scientific">Prauserella oleivorans</name>
    <dbReference type="NCBI Taxonomy" id="1478153"/>
    <lineage>
        <taxon>Bacteria</taxon>
        <taxon>Bacillati</taxon>
        <taxon>Actinomycetota</taxon>
        <taxon>Actinomycetes</taxon>
        <taxon>Pseudonocardiales</taxon>
        <taxon>Pseudonocardiaceae</taxon>
        <taxon>Prauserella</taxon>
    </lineage>
</organism>
<accession>A0ABW5W3L5</accession>